<keyword evidence="2" id="KW-0964">Secreted</keyword>
<dbReference type="PANTHER" id="PTHR38340">
    <property type="entry name" value="S-LAYER PROTEIN"/>
    <property type="match status" value="1"/>
</dbReference>
<dbReference type="SUPFAM" id="SSF51120">
    <property type="entry name" value="beta-Roll"/>
    <property type="match status" value="1"/>
</dbReference>
<evidence type="ECO:0000313" key="5">
    <source>
        <dbReference type="EMBL" id="SPJ33973.1"/>
    </source>
</evidence>
<dbReference type="InterPro" id="IPR049826">
    <property type="entry name" value="Ig-like_ice"/>
</dbReference>
<dbReference type="InterPro" id="IPR002126">
    <property type="entry name" value="Cadherin-like_dom"/>
</dbReference>
<dbReference type="Gene3D" id="2.150.10.10">
    <property type="entry name" value="Serralysin-like metalloprotease, C-terminal"/>
    <property type="match status" value="1"/>
</dbReference>
<gene>
    <name evidence="5" type="primary">lktA</name>
    <name evidence="5" type="ORF">KSP9073_02001</name>
</gene>
<dbReference type="PROSITE" id="PS50268">
    <property type="entry name" value="CADHERIN_2"/>
    <property type="match status" value="1"/>
</dbReference>
<dbReference type="EMBL" id="ONZI01000002">
    <property type="protein sequence ID" value="SPJ33973.1"/>
    <property type="molecule type" value="Genomic_DNA"/>
</dbReference>
<dbReference type="InterPro" id="IPR018511">
    <property type="entry name" value="Hemolysin-typ_Ca-bd_CS"/>
</dbReference>
<dbReference type="GO" id="GO:0007156">
    <property type="term" value="P:homophilic cell adhesion via plasma membrane adhesion molecules"/>
    <property type="evidence" value="ECO:0007669"/>
    <property type="project" value="InterPro"/>
</dbReference>
<dbReference type="SUPFAM" id="SSF63829">
    <property type="entry name" value="Calcium-dependent phosphotriesterase"/>
    <property type="match status" value="1"/>
</dbReference>
<dbReference type="InterPro" id="IPR040853">
    <property type="entry name" value="RapA2_cadherin-like"/>
</dbReference>
<dbReference type="PROSITE" id="PS00330">
    <property type="entry name" value="HEMOLYSIN_CALCIUM"/>
    <property type="match status" value="3"/>
</dbReference>
<evidence type="ECO:0000256" key="3">
    <source>
        <dbReference type="ARBA" id="ARBA00022837"/>
    </source>
</evidence>
<dbReference type="Pfam" id="PF17963">
    <property type="entry name" value="Big_9"/>
    <property type="match status" value="1"/>
</dbReference>
<dbReference type="InterPro" id="IPR010221">
    <property type="entry name" value="VCBS_dom"/>
</dbReference>
<dbReference type="Proteomes" id="UP000244934">
    <property type="component" value="Unassembled WGS sequence"/>
</dbReference>
<dbReference type="PRINTS" id="PR00313">
    <property type="entry name" value="CABNDNGRPT"/>
</dbReference>
<keyword evidence="6" id="KW-1185">Reference proteome</keyword>
<dbReference type="PANTHER" id="PTHR38340:SF1">
    <property type="entry name" value="S-LAYER PROTEIN"/>
    <property type="match status" value="1"/>
</dbReference>
<name>A0A2R8CMB6_9GAMM</name>
<protein>
    <submittedName>
        <fullName evidence="5">Leukotoxin</fullName>
    </submittedName>
</protein>
<dbReference type="GO" id="GO:0016020">
    <property type="term" value="C:membrane"/>
    <property type="evidence" value="ECO:0007669"/>
    <property type="project" value="InterPro"/>
</dbReference>
<dbReference type="GO" id="GO:0005509">
    <property type="term" value="F:calcium ion binding"/>
    <property type="evidence" value="ECO:0007669"/>
    <property type="project" value="InterPro"/>
</dbReference>
<dbReference type="InterPro" id="IPR013783">
    <property type="entry name" value="Ig-like_fold"/>
</dbReference>
<dbReference type="GO" id="GO:0005576">
    <property type="term" value="C:extracellular region"/>
    <property type="evidence" value="ECO:0007669"/>
    <property type="project" value="UniProtKB-SubCell"/>
</dbReference>
<dbReference type="NCBIfam" id="TIGR01965">
    <property type="entry name" value="VCBS_repeat"/>
    <property type="match status" value="7"/>
</dbReference>
<proteinExistence type="predicted"/>
<dbReference type="InterPro" id="IPR050557">
    <property type="entry name" value="RTX_toxin/Mannuronan_C5-epim"/>
</dbReference>
<comment type="subcellular location">
    <subcellularLocation>
        <location evidence="1">Secreted</location>
    </subcellularLocation>
</comment>
<dbReference type="NCBIfam" id="TIGR03661">
    <property type="entry name" value="T1SS_VCA0849"/>
    <property type="match status" value="1"/>
</dbReference>
<evidence type="ECO:0000259" key="4">
    <source>
        <dbReference type="PROSITE" id="PS50268"/>
    </source>
</evidence>
<evidence type="ECO:0000313" key="6">
    <source>
        <dbReference type="Proteomes" id="UP000244934"/>
    </source>
</evidence>
<dbReference type="Pfam" id="PF17803">
    <property type="entry name" value="Cadherin_4"/>
    <property type="match status" value="2"/>
</dbReference>
<dbReference type="NCBIfam" id="NF033510">
    <property type="entry name" value="Ca_tandemer"/>
    <property type="match status" value="4"/>
</dbReference>
<sequence>MTGSVSGEYAAGDTVTLTVGQQNYTGAVNADGTFSINVPGSQLAQNTSVNAAVSHIDAAGNIGSANTSASYSSSTELPTVSVSLDTIAGDDVINAAEAAADASITGRAGGDAAPGDAVTISVGNQSYTSTVAQNGTFSVAVPGSVLASAGANSVSASVSHTDAAGNVGSAETTRPYSVDTTPPALAIQLDTVAGDNIVNADESGRDIPVTGSVSGEYAAGDTVTLTVGQQNYTGAVNADGTFSINVPGSQLAQNDAIRADVSHTDAAGNTGSANAASSYSVDTAAPVVTISLDTLAGNDVINAVEAAGDVTVTGRAAGDAAPGDTVTISVGGQSYAATVAQNGAFSVAVPGSLLAQAGTNTISASVSHTDAAGNAGSAETTRDYRVDVLPPDARADTGSTSQDVLLSVDAANGVLANDTDRDSNDATLRVVAINGEAGGVGQVVTGSSGGQFTIAADGSYQFQPGSAFDYLPAGQTATTQVSYTVSDDQGNASTTSLTVNVTGTNDLPVITGTTTGSVTEAVVTLAQETEQTTHHDFHSVTGALSGLLNLSILPNTVIPGVGTLGVLGINSGGSFSYQVDRSSLATLIEGQVRVELFQFTDTLGNTHSVSINLVGTAQGTVVGQPIIDGLVNNTLQLAGSLTLEAGVMLNPGAAVPALGALGTLTIGVDGRFAYSLLSGSAPALAKGEIRAEVFHYTDAAGKAHSVTINLIGTGGVPVLAGPGDMIGGGAVGDGASDTATLLTTSGVLQLTDVDTGESAFVPDRTQAAPGTLGTLTITSDGQWHYQVDNNEVSYLRAGETRQEVFTVYTVDGTEQTIKVTINGINSPVSATPDAGIIDEDHSLVVDALHGVLSNDRDPDASAHLNVSAVNGTSSGVGHAVAGSNGGSFILNGDGSYTFDPGTSFQKLAEGSQQTTSITYTVSDGQGGTASTTLTVTVTGNVDAPTIQVMDQAIGAGGILGGSLGLVAELYQGAASTLTSTLSGVITTLGGAIGGVGTLLTTTGTLLGGSGSLLGGLVTSTGDTLTGTSSTVSSTGVGVGELDLLGALAPTTSTTASTGLNTSVAAGNAYASQGMIYLEAGHTYTFSGSAHGAALLSVGGQALLASTSLGGTYNAVSFTPKASGYYPVELYVANTSTSSQTFSIGLSTDGGALQSLSALNFGLYGSPQTLVGAQLAFSPLTVNAGISFYPVHENQGMSGTRIELGTPKAALTDTIGSETLSISASKLPVGSVLSDGAGHSVTITSSNQSVLLDGWSLPTLKLLPPAGFVGVIPMVFTATANGIHGGQASSSVTQNVAVFSANPDRGSVTEDQAPNTLTTTNTLLLVDGNNQQVAIDPASVTPAQGNLGSLAINAQGQWTYNVANSVTQSLGDGQTKIDTFTVKGSNGSTQTIRVTVNGVNDAPIAMADHASVSGQGEQKVVYLSTSAGTLETWNLTTGTQTSMSLKTPLGGSVPTLGDIATSNTPGRLYGVSSSTTSGGTTLYSINATTGVATSMGNLAGALGLVALTLMPSGQLLAASYNNAGLYQINPLTLKVTQVAASPFLSGGDLQYVGGHLYGSDQNGRVYELPINSDGTLNTGGSISLVATMPAQVYGLGEDASGRLLIMTTDNKATPMNVDTHVLGTPTALTSLGSGTLFGADGNVGLATEGAPTATGNVLANDRDIDSGDKLAVTGVGNSVAGSTAALTAGGSVMIHGVYGTLTLAADGSYTYRLDAERPTSRALLGGKMADDTFSYTVSDGHGGTATATLAVHVTGSAHNHAPTASDFTVMLTNNSISNDVVYIDFARQGRFSDVESGSNLGVVITSIPVNGALFSGTTQVTEADVLNGRVFDANTLTYNPTDQSHIERSFFIFGSHTVEDKPLPDSFTFATVDGSGQHSSDHTVTLNTAGLLSAAGTSINVVSGNNVGGTGGADLELGTSGNDILTGGDGNDILFGYGGNDTLRGGAGNDRLYGGAGNDTLDGGAGADRLHGGAGNDLLTGGDGSDTFAWMRGDQGTSATPAVDRITDFTRGSGGDVLDLSDLLDIGVGGSANTAQDASLASQYLHFVKGDGGGAPGTSINGSSTLEIKTDGPGGGITQKIVFSGVDFTTLGNSDTEIIKTLLDNGNLKTNLDG</sequence>
<feature type="domain" description="Cadherin" evidence="4">
    <location>
        <begin position="414"/>
        <end position="510"/>
    </location>
</feature>
<reference evidence="6" key="1">
    <citation type="submission" date="2018-03" db="EMBL/GenBank/DDBJ databases">
        <authorList>
            <person name="Navarro De La Torre S."/>
        </authorList>
    </citation>
    <scope>NUCLEOTIDE SEQUENCE [LARGE SCALE GENOMIC DNA]</scope>
    <source>
        <strain evidence="6">EAod3</strain>
    </source>
</reference>
<keyword evidence="3" id="KW-0106">Calcium</keyword>
<dbReference type="Pfam" id="PF00353">
    <property type="entry name" value="HemolysinCabind"/>
    <property type="match status" value="2"/>
</dbReference>
<dbReference type="InterPro" id="IPR011049">
    <property type="entry name" value="Serralysin-like_metalloprot_C"/>
</dbReference>
<organism evidence="5 6">
    <name type="scientific">Kushneria phyllosphaerae</name>
    <dbReference type="NCBI Taxonomy" id="2100822"/>
    <lineage>
        <taxon>Bacteria</taxon>
        <taxon>Pseudomonadati</taxon>
        <taxon>Pseudomonadota</taxon>
        <taxon>Gammaproteobacteria</taxon>
        <taxon>Oceanospirillales</taxon>
        <taxon>Halomonadaceae</taxon>
        <taxon>Kushneria</taxon>
    </lineage>
</organism>
<dbReference type="Gene3D" id="2.60.40.10">
    <property type="entry name" value="Immunoglobulins"/>
    <property type="match status" value="5"/>
</dbReference>
<evidence type="ECO:0000256" key="1">
    <source>
        <dbReference type="ARBA" id="ARBA00004613"/>
    </source>
</evidence>
<dbReference type="NCBIfam" id="NF012196">
    <property type="entry name" value="Ig_like_ice"/>
    <property type="match status" value="3"/>
</dbReference>
<evidence type="ECO:0000256" key="2">
    <source>
        <dbReference type="ARBA" id="ARBA00022525"/>
    </source>
</evidence>
<dbReference type="InterPro" id="IPR001343">
    <property type="entry name" value="Hemolysn_Ca-bd"/>
</dbReference>
<dbReference type="InterPro" id="IPR019960">
    <property type="entry name" value="T1SS_VCA0849"/>
</dbReference>
<accession>A0A2R8CMB6</accession>